<name>A0ACB8T2M5_9AGAM</name>
<organism evidence="1 2">
    <name type="scientific">Artomyces pyxidatus</name>
    <dbReference type="NCBI Taxonomy" id="48021"/>
    <lineage>
        <taxon>Eukaryota</taxon>
        <taxon>Fungi</taxon>
        <taxon>Dikarya</taxon>
        <taxon>Basidiomycota</taxon>
        <taxon>Agaricomycotina</taxon>
        <taxon>Agaricomycetes</taxon>
        <taxon>Russulales</taxon>
        <taxon>Auriscalpiaceae</taxon>
        <taxon>Artomyces</taxon>
    </lineage>
</organism>
<gene>
    <name evidence="1" type="ORF">BV25DRAFT_442734</name>
</gene>
<protein>
    <submittedName>
        <fullName evidence="1">Uncharacterized protein</fullName>
    </submittedName>
</protein>
<dbReference type="Proteomes" id="UP000814140">
    <property type="component" value="Unassembled WGS sequence"/>
</dbReference>
<reference evidence="1" key="2">
    <citation type="journal article" date="2022" name="New Phytol.">
        <title>Evolutionary transition to the ectomycorrhizal habit in the genomes of a hyperdiverse lineage of mushroom-forming fungi.</title>
        <authorList>
            <person name="Looney B."/>
            <person name="Miyauchi S."/>
            <person name="Morin E."/>
            <person name="Drula E."/>
            <person name="Courty P.E."/>
            <person name="Kohler A."/>
            <person name="Kuo A."/>
            <person name="LaButti K."/>
            <person name="Pangilinan J."/>
            <person name="Lipzen A."/>
            <person name="Riley R."/>
            <person name="Andreopoulos W."/>
            <person name="He G."/>
            <person name="Johnson J."/>
            <person name="Nolan M."/>
            <person name="Tritt A."/>
            <person name="Barry K.W."/>
            <person name="Grigoriev I.V."/>
            <person name="Nagy L.G."/>
            <person name="Hibbett D."/>
            <person name="Henrissat B."/>
            <person name="Matheny P.B."/>
            <person name="Labbe J."/>
            <person name="Martin F.M."/>
        </authorList>
    </citation>
    <scope>NUCLEOTIDE SEQUENCE</scope>
    <source>
        <strain evidence="1">HHB10654</strain>
    </source>
</reference>
<evidence type="ECO:0000313" key="1">
    <source>
        <dbReference type="EMBL" id="KAI0063099.1"/>
    </source>
</evidence>
<sequence>MRVGEREMERGTSPGFCWDLPKRLDNLRHFQSLPRIDAVSASSPMSWQSRPPPPASVPSPCIVHHWHPPRPVITVDRSLPTPSQQEAAAQKLSSSRDAADVPAIVSPLLPTAASNTTFSNSFQLSPNRLPVIGSAYDLLAGYWTSITPDISNTSAFCPSSSSSSLCRLRVLSHKRRFQRPVWQLPGHSRAPASS</sequence>
<keyword evidence="2" id="KW-1185">Reference proteome</keyword>
<comment type="caution">
    <text evidence="1">The sequence shown here is derived from an EMBL/GenBank/DDBJ whole genome shotgun (WGS) entry which is preliminary data.</text>
</comment>
<accession>A0ACB8T2M5</accession>
<dbReference type="EMBL" id="MU277204">
    <property type="protein sequence ID" value="KAI0063099.1"/>
    <property type="molecule type" value="Genomic_DNA"/>
</dbReference>
<proteinExistence type="predicted"/>
<reference evidence="1" key="1">
    <citation type="submission" date="2021-03" db="EMBL/GenBank/DDBJ databases">
        <authorList>
            <consortium name="DOE Joint Genome Institute"/>
            <person name="Ahrendt S."/>
            <person name="Looney B.P."/>
            <person name="Miyauchi S."/>
            <person name="Morin E."/>
            <person name="Drula E."/>
            <person name="Courty P.E."/>
            <person name="Chicoki N."/>
            <person name="Fauchery L."/>
            <person name="Kohler A."/>
            <person name="Kuo A."/>
            <person name="Labutti K."/>
            <person name="Pangilinan J."/>
            <person name="Lipzen A."/>
            <person name="Riley R."/>
            <person name="Andreopoulos W."/>
            <person name="He G."/>
            <person name="Johnson J."/>
            <person name="Barry K.W."/>
            <person name="Grigoriev I.V."/>
            <person name="Nagy L."/>
            <person name="Hibbett D."/>
            <person name="Henrissat B."/>
            <person name="Matheny P.B."/>
            <person name="Labbe J."/>
            <person name="Martin F."/>
        </authorList>
    </citation>
    <scope>NUCLEOTIDE SEQUENCE</scope>
    <source>
        <strain evidence="1">HHB10654</strain>
    </source>
</reference>
<evidence type="ECO:0000313" key="2">
    <source>
        <dbReference type="Proteomes" id="UP000814140"/>
    </source>
</evidence>